<dbReference type="AlphaFoldDB" id="A0A3T0E8C2"/>
<evidence type="ECO:0000256" key="1">
    <source>
        <dbReference type="ARBA" id="ARBA00004651"/>
    </source>
</evidence>
<keyword evidence="4" id="KW-1133">Transmembrane helix</keyword>
<evidence type="ECO:0000256" key="4">
    <source>
        <dbReference type="ARBA" id="ARBA00022989"/>
    </source>
</evidence>
<dbReference type="PANTHER" id="PTHR43738:SF2">
    <property type="entry name" value="ABC TRANSPORTER PERMEASE"/>
    <property type="match status" value="1"/>
</dbReference>
<keyword evidence="5" id="KW-0472">Membrane</keyword>
<sequence>MLKQTTAVTLLNLRSIPQRWGMSLATVLSIALVVGVLLGFMAMASGFRATVDGAGSDDVAIMLRGGAMAEMNSTVSRDDVRLVEIAPGIAAGENGEALISAELYVVADGIKRTTQTRANLALRGVGQHGPELRPQFSLVEGRMFSPGTGELVVGESVLREFDGFELGQSIRLGTNEWIVVGVFSTGGSVFDSEIWADLGVIQNLYDRGSSVQTVRARLTSPDAIEALREYVENEPRLNLEVLSERAYFARSAGGTTNLIMFLGWPLAIAMAIGALAGAWNAMYASVDARTRELATLRAIGFGGLPAFTAAMAEALVLAFAGGLIGALATYLLFDGVSASTLGSGFTQIVFAFAVTPDAAVQGVILALIVGFLGGFIPAIRAARIPLLAVHND</sequence>
<evidence type="ECO:0000259" key="7">
    <source>
        <dbReference type="Pfam" id="PF12704"/>
    </source>
</evidence>
<dbReference type="EMBL" id="CP018911">
    <property type="protein sequence ID" value="AZU03641.1"/>
    <property type="molecule type" value="Genomic_DNA"/>
</dbReference>
<dbReference type="InterPro" id="IPR051125">
    <property type="entry name" value="ABC-4/HrtB_transporter"/>
</dbReference>
<evidence type="ECO:0000313" key="9">
    <source>
        <dbReference type="Proteomes" id="UP000286954"/>
    </source>
</evidence>
<evidence type="ECO:0000313" key="8">
    <source>
        <dbReference type="EMBL" id="AZU03641.1"/>
    </source>
</evidence>
<dbReference type="Pfam" id="PF02687">
    <property type="entry name" value="FtsX"/>
    <property type="match status" value="1"/>
</dbReference>
<comment type="subcellular location">
    <subcellularLocation>
        <location evidence="1">Cell membrane</location>
        <topology evidence="1">Multi-pass membrane protein</topology>
    </subcellularLocation>
</comment>
<dbReference type="Pfam" id="PF12704">
    <property type="entry name" value="MacB_PCD"/>
    <property type="match status" value="1"/>
</dbReference>
<dbReference type="RefSeq" id="WP_127566005.1">
    <property type="nucleotide sequence ID" value="NZ_BMFB01000005.1"/>
</dbReference>
<dbReference type="Proteomes" id="UP000286954">
    <property type="component" value="Chromosome"/>
</dbReference>
<evidence type="ECO:0000259" key="6">
    <source>
        <dbReference type="Pfam" id="PF02687"/>
    </source>
</evidence>
<reference evidence="8 9" key="1">
    <citation type="submission" date="2016-12" db="EMBL/GenBank/DDBJ databases">
        <title>The genome of dimorphic prosthecate Glycocaulis alkaliphilus 6b-8t, isolated from crude oil dictates its adaptability in petroleum environments.</title>
        <authorList>
            <person name="Wu X.-L."/>
            <person name="Geng S."/>
        </authorList>
    </citation>
    <scope>NUCLEOTIDE SEQUENCE [LARGE SCALE GENOMIC DNA]</scope>
    <source>
        <strain evidence="8 9">6B-8</strain>
    </source>
</reference>
<feature type="domain" description="MacB-like periplasmic core" evidence="7">
    <location>
        <begin position="23"/>
        <end position="233"/>
    </location>
</feature>
<dbReference type="GO" id="GO:0005886">
    <property type="term" value="C:plasma membrane"/>
    <property type="evidence" value="ECO:0007669"/>
    <property type="project" value="UniProtKB-SubCell"/>
</dbReference>
<evidence type="ECO:0000256" key="5">
    <source>
        <dbReference type="ARBA" id="ARBA00023136"/>
    </source>
</evidence>
<protein>
    <submittedName>
        <fullName evidence="8">Uncharacterized protein</fullName>
    </submittedName>
</protein>
<dbReference type="PANTHER" id="PTHR43738">
    <property type="entry name" value="ABC TRANSPORTER, MEMBRANE PROTEIN"/>
    <property type="match status" value="1"/>
</dbReference>
<dbReference type="OrthoDB" id="241967at2"/>
<organism evidence="8 9">
    <name type="scientific">Glycocaulis alkaliphilus</name>
    <dbReference type="NCBI Taxonomy" id="1434191"/>
    <lineage>
        <taxon>Bacteria</taxon>
        <taxon>Pseudomonadati</taxon>
        <taxon>Pseudomonadota</taxon>
        <taxon>Alphaproteobacteria</taxon>
        <taxon>Maricaulales</taxon>
        <taxon>Maricaulaceae</taxon>
        <taxon>Glycocaulis</taxon>
    </lineage>
</organism>
<accession>A0A3T0E8C2</accession>
<dbReference type="InterPro" id="IPR025857">
    <property type="entry name" value="MacB_PCD"/>
</dbReference>
<keyword evidence="3" id="KW-0812">Transmembrane</keyword>
<name>A0A3T0E8C2_9PROT</name>
<evidence type="ECO:0000256" key="2">
    <source>
        <dbReference type="ARBA" id="ARBA00022475"/>
    </source>
</evidence>
<feature type="domain" description="ABC3 transporter permease C-terminal" evidence="6">
    <location>
        <begin position="267"/>
        <end position="385"/>
    </location>
</feature>
<dbReference type="InterPro" id="IPR003838">
    <property type="entry name" value="ABC3_permease_C"/>
</dbReference>
<keyword evidence="2" id="KW-1003">Cell membrane</keyword>
<proteinExistence type="predicted"/>
<gene>
    <name evidence="8" type="ORF">X907_1103</name>
</gene>
<keyword evidence="9" id="KW-1185">Reference proteome</keyword>
<dbReference type="KEGG" id="gak:X907_1103"/>
<evidence type="ECO:0000256" key="3">
    <source>
        <dbReference type="ARBA" id="ARBA00022692"/>
    </source>
</evidence>